<name>A0A4R2H052_9ACTN</name>
<proteinExistence type="predicted"/>
<reference evidence="1 2" key="1">
    <citation type="journal article" date="2015" name="Stand. Genomic Sci.">
        <title>Genomic Encyclopedia of Bacterial and Archaeal Type Strains, Phase III: the genomes of soil and plant-associated and newly described type strains.</title>
        <authorList>
            <person name="Whitman W.B."/>
            <person name="Woyke T."/>
            <person name="Klenk H.P."/>
            <person name="Zhou Y."/>
            <person name="Lilburn T.G."/>
            <person name="Beck B.J."/>
            <person name="De Vos P."/>
            <person name="Vandamme P."/>
            <person name="Eisen J.A."/>
            <person name="Garrity G."/>
            <person name="Hugenholtz P."/>
            <person name="Kyrpides N.C."/>
        </authorList>
    </citation>
    <scope>NUCLEOTIDE SEQUENCE [LARGE SCALE GENOMIC DNA]</scope>
    <source>
        <strain evidence="1 2">VKM Ac-2572</strain>
    </source>
</reference>
<keyword evidence="2" id="KW-1185">Reference proteome</keyword>
<sequence>MSEGGFIVLRRLLVPIIVVVGLFTPTVAQAAPPYEHMHYSGTDSFTDTLCGLAITGTVEFSGVTTVRTVKGSDGQAFLAHNNYETVETITYAATGNKIVFTANGVFHEQRASHVSGTVWSFDFLDAGTFTITDLDGNRLLRDRGVIKIRQLFDTLGDSQPGGILISEELLALHGPHADESTFCNVVLDQLT</sequence>
<gene>
    <name evidence="1" type="ORF">EV652_120100</name>
</gene>
<comment type="caution">
    <text evidence="1">The sequence shown here is derived from an EMBL/GenBank/DDBJ whole genome shotgun (WGS) entry which is preliminary data.</text>
</comment>
<evidence type="ECO:0000313" key="2">
    <source>
        <dbReference type="Proteomes" id="UP000294508"/>
    </source>
</evidence>
<protein>
    <submittedName>
        <fullName evidence="1">Uncharacterized protein</fullName>
    </submittedName>
</protein>
<dbReference type="AlphaFoldDB" id="A0A4R2H052"/>
<dbReference type="EMBL" id="SLWN01000020">
    <property type="protein sequence ID" value="TCO16607.1"/>
    <property type="molecule type" value="Genomic_DNA"/>
</dbReference>
<organism evidence="1 2">
    <name type="scientific">Kribbella steppae</name>
    <dbReference type="NCBI Taxonomy" id="2512223"/>
    <lineage>
        <taxon>Bacteria</taxon>
        <taxon>Bacillati</taxon>
        <taxon>Actinomycetota</taxon>
        <taxon>Actinomycetes</taxon>
        <taxon>Propionibacteriales</taxon>
        <taxon>Kribbellaceae</taxon>
        <taxon>Kribbella</taxon>
    </lineage>
</organism>
<dbReference type="Proteomes" id="UP000294508">
    <property type="component" value="Unassembled WGS sequence"/>
</dbReference>
<accession>A0A4R2H052</accession>
<evidence type="ECO:0000313" key="1">
    <source>
        <dbReference type="EMBL" id="TCO16607.1"/>
    </source>
</evidence>